<accession>A0A0D0F843</accession>
<reference evidence="1 3" key="1">
    <citation type="submission" date="2015-01" db="EMBL/GenBank/DDBJ databases">
        <title>Genome of Flavobacterium hibernum DSM 12611.</title>
        <authorList>
            <person name="Stropko S.J."/>
            <person name="Pipes S.E."/>
            <person name="Newman J.D."/>
        </authorList>
    </citation>
    <scope>NUCLEOTIDE SEQUENCE [LARGE SCALE GENOMIC DNA]</scope>
    <source>
        <strain evidence="1 3">DSM 12611</strain>
    </source>
</reference>
<protein>
    <recommendedName>
        <fullName evidence="5">Lipoprotein</fullName>
    </recommendedName>
</protein>
<sequence>MKKYIIIGLTGLFFSCGSTNPKSSAVMTLKNGTTLTGLMTDPSHYVGSATKKLSIKTSDGNLKYKNEEIEKVTVLGVEKIYMPLFDHKFMSLKKNGKIKYQWMTPVNIAKGKASLYSGEKEQTNQKGRYIGTTTFYFVWKNGEEAANYFTSTALGLTIGEGNAYRTMIEHVFSDCPALIKKSQDEKYKPKNKSAIDVVNEYNSLCGK</sequence>
<name>A0A0D0F843_9FLAO</name>
<dbReference type="RefSeq" id="WP_041515917.1">
    <property type="nucleotide sequence ID" value="NZ_JPRK01000003.1"/>
</dbReference>
<evidence type="ECO:0000313" key="4">
    <source>
        <dbReference type="Proteomes" id="UP000198302"/>
    </source>
</evidence>
<proteinExistence type="predicted"/>
<dbReference type="PROSITE" id="PS51257">
    <property type="entry name" value="PROKAR_LIPOPROTEIN"/>
    <property type="match status" value="1"/>
</dbReference>
<dbReference type="OrthoDB" id="1117699at2"/>
<evidence type="ECO:0008006" key="5">
    <source>
        <dbReference type="Google" id="ProtNLM"/>
    </source>
</evidence>
<comment type="caution">
    <text evidence="1">The sequence shown here is derived from an EMBL/GenBank/DDBJ whole genome shotgun (WGS) entry which is preliminary data.</text>
</comment>
<evidence type="ECO:0000313" key="3">
    <source>
        <dbReference type="Proteomes" id="UP000032061"/>
    </source>
</evidence>
<organism evidence="1 3">
    <name type="scientific">Flavobacterium hibernum</name>
    <dbReference type="NCBI Taxonomy" id="37752"/>
    <lineage>
        <taxon>Bacteria</taxon>
        <taxon>Pseudomonadati</taxon>
        <taxon>Bacteroidota</taxon>
        <taxon>Flavobacteriia</taxon>
        <taxon>Flavobacteriales</taxon>
        <taxon>Flavobacteriaceae</taxon>
        <taxon>Flavobacterium</taxon>
    </lineage>
</organism>
<dbReference type="Proteomes" id="UP000198302">
    <property type="component" value="Unassembled WGS sequence"/>
</dbReference>
<gene>
    <name evidence="2" type="ORF">B0A73_16770</name>
    <name evidence="1" type="ORF">IW18_01960</name>
</gene>
<dbReference type="EMBL" id="MUGX01000025">
    <property type="protein sequence ID" value="OXA85392.1"/>
    <property type="molecule type" value="Genomic_DNA"/>
</dbReference>
<evidence type="ECO:0000313" key="2">
    <source>
        <dbReference type="EMBL" id="OXA85392.1"/>
    </source>
</evidence>
<keyword evidence="4" id="KW-1185">Reference proteome</keyword>
<dbReference type="EMBL" id="JPRK01000003">
    <property type="protein sequence ID" value="KIO54247.1"/>
    <property type="molecule type" value="Genomic_DNA"/>
</dbReference>
<reference evidence="2 4" key="2">
    <citation type="submission" date="2016-11" db="EMBL/GenBank/DDBJ databases">
        <title>Whole genomes of Flavobacteriaceae.</title>
        <authorList>
            <person name="Stine C."/>
            <person name="Li C."/>
            <person name="Tadesse D."/>
        </authorList>
    </citation>
    <scope>NUCLEOTIDE SEQUENCE [LARGE SCALE GENOMIC DNA]</scope>
    <source>
        <strain evidence="2 4">ATCC 51468</strain>
    </source>
</reference>
<dbReference type="AlphaFoldDB" id="A0A0D0F843"/>
<dbReference type="Proteomes" id="UP000032061">
    <property type="component" value="Unassembled WGS sequence"/>
</dbReference>
<evidence type="ECO:0000313" key="1">
    <source>
        <dbReference type="EMBL" id="KIO54247.1"/>
    </source>
</evidence>